<reference evidence="1" key="1">
    <citation type="submission" date="2020-08" db="EMBL/GenBank/DDBJ databases">
        <title>Multicomponent nature underlies the extraordinary mechanical properties of spider dragline silk.</title>
        <authorList>
            <person name="Kono N."/>
            <person name="Nakamura H."/>
            <person name="Mori M."/>
            <person name="Yoshida Y."/>
            <person name="Ohtoshi R."/>
            <person name="Malay A.D."/>
            <person name="Moran D.A.P."/>
            <person name="Tomita M."/>
            <person name="Numata K."/>
            <person name="Arakawa K."/>
        </authorList>
    </citation>
    <scope>NUCLEOTIDE SEQUENCE</scope>
</reference>
<proteinExistence type="predicted"/>
<sequence>MSESTSFQVFNTQQAAVERHLKALGIFRKFYRWVPHQLTTAQWDWQILLVVIWYKNEPFLNHMGTGDKSYLQLDRLRFPLLEKMPSVVNRCYPPS</sequence>
<accession>A0A8X6IB89</accession>
<name>A0A8X6IB89_9ARAC</name>
<comment type="caution">
    <text evidence="1">The sequence shown here is derived from an EMBL/GenBank/DDBJ whole genome shotgun (WGS) entry which is preliminary data.</text>
</comment>
<gene>
    <name evidence="1" type="ORF">TNIN_455141</name>
</gene>
<dbReference type="Proteomes" id="UP000886998">
    <property type="component" value="Unassembled WGS sequence"/>
</dbReference>
<dbReference type="AlphaFoldDB" id="A0A8X6IB89"/>
<evidence type="ECO:0000313" key="1">
    <source>
        <dbReference type="EMBL" id="GFS38827.1"/>
    </source>
</evidence>
<protein>
    <submittedName>
        <fullName evidence="1">Uncharacterized protein</fullName>
    </submittedName>
</protein>
<keyword evidence="2" id="KW-1185">Reference proteome</keyword>
<evidence type="ECO:0000313" key="2">
    <source>
        <dbReference type="Proteomes" id="UP000886998"/>
    </source>
</evidence>
<dbReference type="EMBL" id="BMAV01025144">
    <property type="protein sequence ID" value="GFS38827.1"/>
    <property type="molecule type" value="Genomic_DNA"/>
</dbReference>
<organism evidence="1 2">
    <name type="scientific">Trichonephila inaurata madagascariensis</name>
    <dbReference type="NCBI Taxonomy" id="2747483"/>
    <lineage>
        <taxon>Eukaryota</taxon>
        <taxon>Metazoa</taxon>
        <taxon>Ecdysozoa</taxon>
        <taxon>Arthropoda</taxon>
        <taxon>Chelicerata</taxon>
        <taxon>Arachnida</taxon>
        <taxon>Araneae</taxon>
        <taxon>Araneomorphae</taxon>
        <taxon>Entelegynae</taxon>
        <taxon>Araneoidea</taxon>
        <taxon>Nephilidae</taxon>
        <taxon>Trichonephila</taxon>
        <taxon>Trichonephila inaurata</taxon>
    </lineage>
</organism>